<dbReference type="OMA" id="HIDNQCT"/>
<dbReference type="PANTHER" id="PTHR14677">
    <property type="entry name" value="ARSENITE INDUCUBLE RNA ASSOCIATED PROTEIN AIP-1-RELATED"/>
    <property type="match status" value="1"/>
</dbReference>
<dbReference type="FunFam" id="4.10.1110.10:FF:000003">
    <property type="entry name" value="AN1-type zinc finger protein 2B isoform X1"/>
    <property type="match status" value="1"/>
</dbReference>
<keyword evidence="4" id="KW-0862">Zinc</keyword>
<evidence type="ECO:0000256" key="2">
    <source>
        <dbReference type="ARBA" id="ARBA00022737"/>
    </source>
</evidence>
<dbReference type="GeneID" id="111251229"/>
<name>A0A7M7K8W6_VARDE</name>
<evidence type="ECO:0000259" key="7">
    <source>
        <dbReference type="PROSITE" id="PS51039"/>
    </source>
</evidence>
<reference evidence="8" key="1">
    <citation type="submission" date="2021-01" db="UniProtKB">
        <authorList>
            <consortium name="EnsemblMetazoa"/>
        </authorList>
    </citation>
    <scope>IDENTIFICATION</scope>
</reference>
<dbReference type="Pfam" id="PF25403">
    <property type="entry name" value="zf-C2H2_ZFAND2"/>
    <property type="match status" value="1"/>
</dbReference>
<dbReference type="SUPFAM" id="SSF118310">
    <property type="entry name" value="AN1-like Zinc finger"/>
    <property type="match status" value="2"/>
</dbReference>
<dbReference type="KEGG" id="vde:111251229"/>
<keyword evidence="3 5" id="KW-0863">Zinc-finger</keyword>
<dbReference type="EnsemblMetazoa" id="XM_022807619">
    <property type="protein sequence ID" value="XP_022663354"/>
    <property type="gene ID" value="LOC111251229"/>
</dbReference>
<dbReference type="RefSeq" id="XP_022663354.1">
    <property type="nucleotide sequence ID" value="XM_022807619.1"/>
</dbReference>
<evidence type="ECO:0000256" key="3">
    <source>
        <dbReference type="ARBA" id="ARBA00022771"/>
    </source>
</evidence>
<dbReference type="GO" id="GO:0043161">
    <property type="term" value="P:proteasome-mediated ubiquitin-dependent protein catabolic process"/>
    <property type="evidence" value="ECO:0007669"/>
    <property type="project" value="TreeGrafter"/>
</dbReference>
<keyword evidence="9" id="KW-1185">Reference proteome</keyword>
<feature type="compositionally biased region" description="Polar residues" evidence="6">
    <location>
        <begin position="214"/>
        <end position="227"/>
    </location>
</feature>
<dbReference type="InterPro" id="IPR003903">
    <property type="entry name" value="UIM_dom"/>
</dbReference>
<evidence type="ECO:0000256" key="4">
    <source>
        <dbReference type="ARBA" id="ARBA00022833"/>
    </source>
</evidence>
<protein>
    <recommendedName>
        <fullName evidence="7">AN1-type domain-containing protein</fullName>
    </recommendedName>
</protein>
<dbReference type="PROSITE" id="PS50330">
    <property type="entry name" value="UIM"/>
    <property type="match status" value="1"/>
</dbReference>
<keyword evidence="1" id="KW-0479">Metal-binding</keyword>
<evidence type="ECO:0000256" key="1">
    <source>
        <dbReference type="ARBA" id="ARBA00022723"/>
    </source>
</evidence>
<dbReference type="Gene3D" id="4.10.1110.10">
    <property type="entry name" value="AN1-like Zinc finger"/>
    <property type="match status" value="2"/>
</dbReference>
<dbReference type="Proteomes" id="UP000594260">
    <property type="component" value="Unplaced"/>
</dbReference>
<dbReference type="GO" id="GO:0008270">
    <property type="term" value="F:zinc ion binding"/>
    <property type="evidence" value="ECO:0007669"/>
    <property type="project" value="UniProtKB-KW"/>
</dbReference>
<dbReference type="SMART" id="SM00154">
    <property type="entry name" value="ZnF_AN1"/>
    <property type="match status" value="2"/>
</dbReference>
<feature type="compositionally biased region" description="Polar residues" evidence="6">
    <location>
        <begin position="171"/>
        <end position="191"/>
    </location>
</feature>
<dbReference type="InterPro" id="IPR000058">
    <property type="entry name" value="Znf_AN1"/>
</dbReference>
<dbReference type="GO" id="GO:0005783">
    <property type="term" value="C:endoplasmic reticulum"/>
    <property type="evidence" value="ECO:0007669"/>
    <property type="project" value="TreeGrafter"/>
</dbReference>
<dbReference type="PROSITE" id="PS51039">
    <property type="entry name" value="ZF_AN1"/>
    <property type="match status" value="2"/>
</dbReference>
<dbReference type="FunCoup" id="A0A7M7K8W6">
    <property type="interactions" value="1352"/>
</dbReference>
<dbReference type="InterPro" id="IPR057357">
    <property type="entry name" value="Znf-C2H2_ZFAND2A/B"/>
</dbReference>
<evidence type="ECO:0000313" key="8">
    <source>
        <dbReference type="EnsemblMetazoa" id="XP_022663354"/>
    </source>
</evidence>
<dbReference type="AlphaFoldDB" id="A0A7M7K8W6"/>
<feature type="region of interest" description="Disordered" evidence="6">
    <location>
        <begin position="171"/>
        <end position="227"/>
    </location>
</feature>
<evidence type="ECO:0000256" key="5">
    <source>
        <dbReference type="PROSITE-ProRule" id="PRU00449"/>
    </source>
</evidence>
<feature type="domain" description="AN1-type" evidence="7">
    <location>
        <begin position="4"/>
        <end position="52"/>
    </location>
</feature>
<feature type="region of interest" description="Disordered" evidence="6">
    <location>
        <begin position="126"/>
        <end position="146"/>
    </location>
</feature>
<organism evidence="8 9">
    <name type="scientific">Varroa destructor</name>
    <name type="common">Honeybee mite</name>
    <dbReference type="NCBI Taxonomy" id="109461"/>
    <lineage>
        <taxon>Eukaryota</taxon>
        <taxon>Metazoa</taxon>
        <taxon>Ecdysozoa</taxon>
        <taxon>Arthropoda</taxon>
        <taxon>Chelicerata</taxon>
        <taxon>Arachnida</taxon>
        <taxon>Acari</taxon>
        <taxon>Parasitiformes</taxon>
        <taxon>Mesostigmata</taxon>
        <taxon>Gamasina</taxon>
        <taxon>Dermanyssoidea</taxon>
        <taxon>Varroidae</taxon>
        <taxon>Varroa</taxon>
    </lineage>
</organism>
<dbReference type="InterPro" id="IPR035896">
    <property type="entry name" value="AN1-like_Znf"/>
</dbReference>
<dbReference type="GO" id="GO:0045047">
    <property type="term" value="P:protein targeting to ER"/>
    <property type="evidence" value="ECO:0007669"/>
    <property type="project" value="TreeGrafter"/>
</dbReference>
<dbReference type="Pfam" id="PF01428">
    <property type="entry name" value="zf-AN1"/>
    <property type="match status" value="2"/>
</dbReference>
<keyword evidence="2" id="KW-0677">Repeat</keyword>
<sequence length="227" mass="25156">MEFPHLGDHCSESSCNILDFLPIKCDACKKVFCLDHFAYTSHNCSQGHLGDVQVPVCPLCSCPVSGFRPGDPPDIAVSQHIDNMCRNSTTKVYTNRCSAHQCKKKEMIPIRCDQCRRNFCLKHRHPSDHECRPHSLKAASARSQKQEKAVQAALERQMREDEQLARALQASLNESTSHHTATSGEAANRQSTGRKKMRSPSRDGQRPLSCATAPPSSTVDQPGCTIN</sequence>
<proteinExistence type="predicted"/>
<evidence type="ECO:0000256" key="6">
    <source>
        <dbReference type="SAM" id="MobiDB-lite"/>
    </source>
</evidence>
<dbReference type="PANTHER" id="PTHR14677:SF20">
    <property type="entry name" value="ZINC FINGER AN1-TYPE CONTAINING 2A-RELATED"/>
    <property type="match status" value="1"/>
</dbReference>
<dbReference type="InParanoid" id="A0A7M7K8W6"/>
<dbReference type="OrthoDB" id="431929at2759"/>
<evidence type="ECO:0000313" key="9">
    <source>
        <dbReference type="Proteomes" id="UP000594260"/>
    </source>
</evidence>
<accession>A0A7M7K8W6</accession>
<feature type="domain" description="AN1-type" evidence="7">
    <location>
        <begin position="91"/>
        <end position="139"/>
    </location>
</feature>